<evidence type="ECO:0000259" key="4">
    <source>
        <dbReference type="Pfam" id="PF02719"/>
    </source>
</evidence>
<dbReference type="SUPFAM" id="SSF53335">
    <property type="entry name" value="S-adenosyl-L-methionine-dependent methyltransferases"/>
    <property type="match status" value="1"/>
</dbReference>
<dbReference type="Gene3D" id="3.40.50.720">
    <property type="entry name" value="NAD(P)-binding Rossmann-like Domain"/>
    <property type="match status" value="2"/>
</dbReference>
<feature type="compositionally biased region" description="Basic and acidic residues" evidence="2">
    <location>
        <begin position="683"/>
        <end position="696"/>
    </location>
</feature>
<keyword evidence="3" id="KW-0812">Transmembrane</keyword>
<evidence type="ECO:0000256" key="3">
    <source>
        <dbReference type="SAM" id="Phobius"/>
    </source>
</evidence>
<keyword evidence="6" id="KW-1185">Reference proteome</keyword>
<dbReference type="InterPro" id="IPR051203">
    <property type="entry name" value="Polysaccharide_Synthase-Rel"/>
</dbReference>
<evidence type="ECO:0000256" key="2">
    <source>
        <dbReference type="SAM" id="MobiDB-lite"/>
    </source>
</evidence>
<protein>
    <submittedName>
        <fullName evidence="5">Putative nucleoside-diphosphate sugar epimerase</fullName>
    </submittedName>
</protein>
<gene>
    <name evidence="5" type="ORF">Metal_1913</name>
</gene>
<reference evidence="5 6" key="1">
    <citation type="journal article" date="2013" name="Genome Announc.">
        <title>Genome Sequence of the Obligate Gammaproteobacterial Methanotroph Methylomicrobium album Strain BG8.</title>
        <authorList>
            <person name="Kits K.D."/>
            <person name="Kalyuzhnaya M.G."/>
            <person name="Klotz M.G."/>
            <person name="Jetten M.S."/>
            <person name="Op den Camp H.J."/>
            <person name="Vuilleumier S."/>
            <person name="Bringel F."/>
            <person name="Dispirito A.A."/>
            <person name="Murrell J.C."/>
            <person name="Bruce D."/>
            <person name="Cheng J.F."/>
            <person name="Copeland A."/>
            <person name="Goodwin L."/>
            <person name="Hauser L."/>
            <person name="Lajus A."/>
            <person name="Land M.L."/>
            <person name="Lapidus A."/>
            <person name="Lucas S."/>
            <person name="Medigue C."/>
            <person name="Pitluck S."/>
            <person name="Woyke T."/>
            <person name="Zeytun A."/>
            <person name="Stein L.Y."/>
        </authorList>
    </citation>
    <scope>NUCLEOTIDE SEQUENCE [LARGE SCALE GENOMIC DNA]</scope>
    <source>
        <strain evidence="5 6">BG8</strain>
    </source>
</reference>
<dbReference type="InterPro" id="IPR003869">
    <property type="entry name" value="Polysac_CapD-like"/>
</dbReference>
<dbReference type="RefSeq" id="WP_005371722.1">
    <property type="nucleotide sequence ID" value="NZ_CM001475.1"/>
</dbReference>
<feature type="transmembrane region" description="Helical" evidence="3">
    <location>
        <begin position="20"/>
        <end position="46"/>
    </location>
</feature>
<feature type="region of interest" description="Disordered" evidence="2">
    <location>
        <begin position="652"/>
        <end position="696"/>
    </location>
</feature>
<feature type="compositionally biased region" description="Basic and acidic residues" evidence="2">
    <location>
        <begin position="661"/>
        <end position="676"/>
    </location>
</feature>
<dbReference type="CDD" id="cd05237">
    <property type="entry name" value="UDP_invert_4-6DH_SDR_e"/>
    <property type="match status" value="1"/>
</dbReference>
<dbReference type="Pfam" id="PF02719">
    <property type="entry name" value="Polysacc_synt_2"/>
    <property type="match status" value="1"/>
</dbReference>
<dbReference type="EMBL" id="CM001475">
    <property type="protein sequence ID" value="EIC29679.1"/>
    <property type="molecule type" value="Genomic_DNA"/>
</dbReference>
<feature type="transmembrane region" description="Helical" evidence="3">
    <location>
        <begin position="122"/>
        <end position="143"/>
    </location>
</feature>
<dbReference type="SUPFAM" id="SSF51735">
    <property type="entry name" value="NAD(P)-binding Rossmann-fold domains"/>
    <property type="match status" value="1"/>
</dbReference>
<dbReference type="AlphaFoldDB" id="H8GP93"/>
<comment type="similarity">
    <text evidence="1">Belongs to the polysaccharide synthase family.</text>
</comment>
<dbReference type="PANTHER" id="PTHR43318">
    <property type="entry name" value="UDP-N-ACETYLGLUCOSAMINE 4,6-DEHYDRATASE"/>
    <property type="match status" value="1"/>
</dbReference>
<feature type="transmembrane region" description="Helical" evidence="3">
    <location>
        <begin position="164"/>
        <end position="183"/>
    </location>
</feature>
<dbReference type="PANTHER" id="PTHR43318:SF1">
    <property type="entry name" value="POLYSACCHARIDE BIOSYNTHESIS PROTEIN EPSC-RELATED"/>
    <property type="match status" value="1"/>
</dbReference>
<dbReference type="InterPro" id="IPR036291">
    <property type="entry name" value="NAD(P)-bd_dom_sf"/>
</dbReference>
<feature type="transmembrane region" description="Helical" evidence="3">
    <location>
        <begin position="83"/>
        <end position="102"/>
    </location>
</feature>
<dbReference type="HOGENOM" id="CLU_013560_5_0_6"/>
<accession>H8GP93</accession>
<dbReference type="Proteomes" id="UP000005090">
    <property type="component" value="Chromosome"/>
</dbReference>
<keyword evidence="3" id="KW-1133">Transmembrane helix</keyword>
<organism evidence="5 6">
    <name type="scientific">Methylomicrobium album BG8</name>
    <dbReference type="NCBI Taxonomy" id="686340"/>
    <lineage>
        <taxon>Bacteria</taxon>
        <taxon>Pseudomonadati</taxon>
        <taxon>Pseudomonadota</taxon>
        <taxon>Gammaproteobacteria</taxon>
        <taxon>Methylococcales</taxon>
        <taxon>Methylococcaceae</taxon>
        <taxon>Methylomicrobium</taxon>
    </lineage>
</organism>
<proteinExistence type="inferred from homology"/>
<keyword evidence="3" id="KW-0472">Membrane</keyword>
<name>H8GP93_METAL</name>
<evidence type="ECO:0000313" key="6">
    <source>
        <dbReference type="Proteomes" id="UP000005090"/>
    </source>
</evidence>
<dbReference type="InterPro" id="IPR029063">
    <property type="entry name" value="SAM-dependent_MTases_sf"/>
</dbReference>
<dbReference type="eggNOG" id="COG1086">
    <property type="taxonomic scope" value="Bacteria"/>
</dbReference>
<sequence length="696" mass="77243">MKSRLAHWFIGQPRSRKALILIGADVVFAVLALWSAFSLRWGILFVPRNIEWTLIAVAPMLAVPIFIRLGLYRAIIRYIEIKALWTIVQAVALYAGAFAAIYFLPFIFYESGIRNLPRTVPILNWLIMTLLVGSSRFFARWWLGDTYARLGGGHKFSLQPKKKVLIYGAGSGGVQLASALSLGREFEPVAFIDDDSSLHKHKIHGLRIYPFSALSYLIDRYAVSSVLLAIPSAKRSRQSELIRMLEPYAVHVLSMPCVSEIAEGKITFDSLREVGIEDLLGRDPVTPNPDLLHANITGKTVMVTGAGGSIGSELCRQLVALQPSALVLFELSEYALYAIERELLSSRNGGNERTPIYAILGSVTDAPRLTKICKTFKVQTIYHAAAYKHVPIVEHNPVAAIRNNIFGTLRSAEAAVTARVETFVLISTDKAVRPTNTMGATKRFAELILQAFSAEPSVRQSTRFTMVRFGNVLGSSGSVVPLFKEQIKHGGPVTVTDPNIIRYFMTIPEAAQLVIQAGAMGGGGDVFVLDMGEPVRILDLAKRMIHLSGLEIKDREHPDGEIEIRFTGLRPGEKLYEELLIGNHVTETEHPRIMRAEEHVIAWADLRKRLECLDRAAERDDHVQIREILLQAVSGFAPQCGIEDLLWKRAQSGAAMPGPEEIDKKKPPFENGEGRRKNQAANKFEEAPPDETEKNL</sequence>
<feature type="transmembrane region" description="Helical" evidence="3">
    <location>
        <begin position="52"/>
        <end position="71"/>
    </location>
</feature>
<evidence type="ECO:0000313" key="5">
    <source>
        <dbReference type="EMBL" id="EIC29679.1"/>
    </source>
</evidence>
<feature type="domain" description="Polysaccharide biosynthesis protein CapD-like" evidence="4">
    <location>
        <begin position="301"/>
        <end position="597"/>
    </location>
</feature>
<evidence type="ECO:0000256" key="1">
    <source>
        <dbReference type="ARBA" id="ARBA00007430"/>
    </source>
</evidence>
<dbReference type="STRING" id="686340.Metal_1913"/>